<sequence>MKLKEESMLHEELRYELRCWFSACIEKEVEPIQIYEMLLSESKICKDRALDHYEKTSEIHDLLIGNLSPSDFNP</sequence>
<keyword evidence="2" id="KW-1185">Reference proteome</keyword>
<name>A0A6M2ZIZ5_9CAUD</name>
<accession>A0A6M2ZIZ5</accession>
<gene>
    <name evidence="1" type="ORF">SSCSM1_281</name>
</gene>
<evidence type="ECO:0000313" key="2">
    <source>
        <dbReference type="Proteomes" id="UP000515683"/>
    </source>
</evidence>
<evidence type="ECO:0000313" key="1">
    <source>
        <dbReference type="EMBL" id="QFG06546.1"/>
    </source>
</evidence>
<protein>
    <submittedName>
        <fullName evidence="1">Uncharacterized protein</fullName>
    </submittedName>
</protein>
<organism evidence="1 2">
    <name type="scientific">Synechococcus phage S-SCSM1</name>
    <dbReference type="NCBI Taxonomy" id="2588487"/>
    <lineage>
        <taxon>Viruses</taxon>
        <taxon>Duplodnaviria</taxon>
        <taxon>Heunggongvirae</taxon>
        <taxon>Uroviricota</taxon>
        <taxon>Caudoviricetes</taxon>
        <taxon>Pantevenvirales</taxon>
        <taxon>Kyanoviridae</taxon>
        <taxon>Zhoulongquanvirus</taxon>
        <taxon>Zhoulongquanvirus esscess</taxon>
    </lineage>
</organism>
<dbReference type="Proteomes" id="UP000515683">
    <property type="component" value="Segment"/>
</dbReference>
<dbReference type="EMBL" id="MK867354">
    <property type="protein sequence ID" value="QFG06546.1"/>
    <property type="molecule type" value="Genomic_DNA"/>
</dbReference>
<proteinExistence type="predicted"/>
<reference evidence="1" key="1">
    <citation type="submission" date="2019-04" db="EMBL/GenBank/DDBJ databases">
        <title>Genomic and proteomic characterization of cyanophage S-SCSM1 provides new insights into understanding the viral gene diversity and phage-host interactions.</title>
        <authorList>
            <person name="Wang Q."/>
            <person name="Xu Y."/>
            <person name="Jiao N."/>
            <person name="Zhang R."/>
        </authorList>
    </citation>
    <scope>NUCLEOTIDE SEQUENCE [LARGE SCALE GENOMIC DNA]</scope>
</reference>